<reference evidence="1 3" key="1">
    <citation type="journal article" date="2014" name="BMC Genomics">
        <title>Unusual genome complexity in Lactobacillus salivarius JCM1046.</title>
        <authorList>
            <person name="Raftis E.J."/>
            <person name="Forde B.M."/>
            <person name="Claesson M.J."/>
            <person name="O'Toole P.W."/>
        </authorList>
    </citation>
    <scope>NUCLEOTIDE SEQUENCE [LARGE SCALE GENOMIC DNA]</scope>
    <source>
        <strain evidence="1 3">JCM1046</strain>
    </source>
</reference>
<dbReference type="EMBL" id="CP007646">
    <property type="protein sequence ID" value="AIR11043.1"/>
    <property type="molecule type" value="Genomic_DNA"/>
</dbReference>
<organism evidence="1 3">
    <name type="scientific">Ligilactobacillus salivarius</name>
    <dbReference type="NCBI Taxonomy" id="1624"/>
    <lineage>
        <taxon>Bacteria</taxon>
        <taxon>Bacillati</taxon>
        <taxon>Bacillota</taxon>
        <taxon>Bacilli</taxon>
        <taxon>Lactobacillales</taxon>
        <taxon>Lactobacillaceae</taxon>
        <taxon>Ligilactobacillus</taxon>
    </lineage>
</organism>
<evidence type="ECO:0000313" key="2">
    <source>
        <dbReference type="EMBL" id="ARU18866.1"/>
    </source>
</evidence>
<dbReference type="EMBL" id="CP020858">
    <property type="protein sequence ID" value="ARU18866.1"/>
    <property type="molecule type" value="Genomic_DNA"/>
</dbReference>
<dbReference type="KEGG" id="lsj:LSJ_1389c"/>
<evidence type="ECO:0000313" key="1">
    <source>
        <dbReference type="EMBL" id="AIR11043.1"/>
    </source>
</evidence>
<dbReference type="AlphaFoldDB" id="A0A089QGS2"/>
<dbReference type="Proteomes" id="UP000195378">
    <property type="component" value="Chromosome"/>
</dbReference>
<evidence type="ECO:0000313" key="3">
    <source>
        <dbReference type="Proteomes" id="UP000029488"/>
    </source>
</evidence>
<reference evidence="2 4" key="2">
    <citation type="submission" date="2017-04" db="EMBL/GenBank/DDBJ databases">
        <title>Complete genome sequence of Lactobacillus salivarius ZLS006, a probiotic strain isolated from healthy piglet.</title>
        <authorList>
            <person name="Zhang D."/>
        </authorList>
    </citation>
    <scope>NUCLEOTIDE SEQUENCE [LARGE SCALE GENOMIC DNA]</scope>
    <source>
        <strain evidence="2 4">ZLS006</strain>
    </source>
</reference>
<evidence type="ECO:0000313" key="4">
    <source>
        <dbReference type="Proteomes" id="UP000195378"/>
    </source>
</evidence>
<proteinExistence type="predicted"/>
<protein>
    <submittedName>
        <fullName evidence="1">Uncharacterized protein</fullName>
    </submittedName>
</protein>
<sequence length="77" mass="9215">MFSKPNFEWQQAINMNKDIFLEYFTQVSGLSKAKRQPINLMEEEHRVGVYFSSAAYLEWLNKINDMKHEIMVLKTKK</sequence>
<gene>
    <name evidence="2" type="ORF">B7R82_02135</name>
    <name evidence="1" type="ORF">LSJ_1389c</name>
</gene>
<dbReference type="Proteomes" id="UP000029488">
    <property type="component" value="Chromosome"/>
</dbReference>
<accession>A0A089QGS2</accession>
<name>A0A089QGS2_9LACO</name>